<dbReference type="OrthoDB" id="5297955at2"/>
<comment type="caution">
    <text evidence="2">The sequence shown here is derived from an EMBL/GenBank/DDBJ whole genome shotgun (WGS) entry which is preliminary data.</text>
</comment>
<dbReference type="SMART" id="SM00978">
    <property type="entry name" value="Tim44"/>
    <property type="match status" value="1"/>
</dbReference>
<proteinExistence type="predicted"/>
<dbReference type="Proteomes" id="UP000288178">
    <property type="component" value="Unassembled WGS sequence"/>
</dbReference>
<dbReference type="InterPro" id="IPR032710">
    <property type="entry name" value="NTF2-like_dom_sf"/>
</dbReference>
<protein>
    <submittedName>
        <fullName evidence="2">Tim44 domain-containing protein</fullName>
    </submittedName>
</protein>
<dbReference type="AlphaFoldDB" id="A0A3S2X398"/>
<gene>
    <name evidence="2" type="ORF">ENE75_01840</name>
</gene>
<dbReference type="EMBL" id="SACT01000001">
    <property type="protein sequence ID" value="RVT53660.1"/>
    <property type="molecule type" value="Genomic_DNA"/>
</dbReference>
<sequence length="160" mass="17837">MLTLVSALSQWRHRRARRVPRRQPAAARRRVPPGLDTEQFLSLARLSFLRLQAAWDAGDLAALERLTTGPLLAELREQLQARGSGVNRTEVIDLQASLLAFEELGEAFVASVEFSGLVREHDDAAPADFRELWLLTHLKPAGDARELPEAWQLAQVQALA</sequence>
<dbReference type="PANTHER" id="PTHR41542">
    <property type="entry name" value="BLL5807 PROTEIN"/>
    <property type="match status" value="1"/>
</dbReference>
<evidence type="ECO:0000313" key="2">
    <source>
        <dbReference type="EMBL" id="RVT53660.1"/>
    </source>
</evidence>
<reference evidence="2 3" key="1">
    <citation type="submission" date="2019-01" db="EMBL/GenBank/DDBJ databases">
        <authorList>
            <person name="Chen W.-M."/>
        </authorList>
    </citation>
    <scope>NUCLEOTIDE SEQUENCE [LARGE SCALE GENOMIC DNA]</scope>
    <source>
        <strain evidence="2 3">ICH-3</strain>
    </source>
</reference>
<dbReference type="PANTHER" id="PTHR41542:SF1">
    <property type="entry name" value="BLL5807 PROTEIN"/>
    <property type="match status" value="1"/>
</dbReference>
<dbReference type="Pfam" id="PF04280">
    <property type="entry name" value="Tim44"/>
    <property type="match status" value="1"/>
</dbReference>
<feature type="domain" description="Tim44-like" evidence="1">
    <location>
        <begin position="22"/>
        <end position="158"/>
    </location>
</feature>
<accession>A0A3S2X398</accession>
<dbReference type="InterPro" id="IPR007379">
    <property type="entry name" value="Tim44-like_dom"/>
</dbReference>
<dbReference type="SUPFAM" id="SSF54427">
    <property type="entry name" value="NTF2-like"/>
    <property type="match status" value="1"/>
</dbReference>
<dbReference type="RefSeq" id="WP_128195038.1">
    <property type="nucleotide sequence ID" value="NZ_SACT01000001.1"/>
</dbReference>
<keyword evidence="3" id="KW-1185">Reference proteome</keyword>
<name>A0A3S2X398_9BURK</name>
<organism evidence="2 3">
    <name type="scientific">Rubrivivax albus</name>
    <dbReference type="NCBI Taxonomy" id="2499835"/>
    <lineage>
        <taxon>Bacteria</taxon>
        <taxon>Pseudomonadati</taxon>
        <taxon>Pseudomonadota</taxon>
        <taxon>Betaproteobacteria</taxon>
        <taxon>Burkholderiales</taxon>
        <taxon>Sphaerotilaceae</taxon>
        <taxon>Rubrivivax</taxon>
    </lineage>
</organism>
<evidence type="ECO:0000259" key="1">
    <source>
        <dbReference type="SMART" id="SM00978"/>
    </source>
</evidence>
<evidence type="ECO:0000313" key="3">
    <source>
        <dbReference type="Proteomes" id="UP000288178"/>
    </source>
</evidence>